<proteinExistence type="predicted"/>
<feature type="transmembrane region" description="Helical" evidence="1">
    <location>
        <begin position="37"/>
        <end position="57"/>
    </location>
</feature>
<evidence type="ECO:0000313" key="3">
    <source>
        <dbReference type="Proteomes" id="UP000566663"/>
    </source>
</evidence>
<protein>
    <submittedName>
        <fullName evidence="2">Uncharacterized protein</fullName>
    </submittedName>
</protein>
<reference evidence="2 3" key="1">
    <citation type="submission" date="2020-08" db="EMBL/GenBank/DDBJ databases">
        <title>Genomic Encyclopedia of Type Strains, Phase IV (KMG-IV): sequencing the most valuable type-strain genomes for metagenomic binning, comparative biology and taxonomic classification.</title>
        <authorList>
            <person name="Goeker M."/>
        </authorList>
    </citation>
    <scope>NUCLEOTIDE SEQUENCE [LARGE SCALE GENOMIC DNA]</scope>
    <source>
        <strain evidence="2 3">DSM 25335</strain>
    </source>
</reference>
<organism evidence="2 3">
    <name type="scientific">Brevundimonas basaltis</name>
    <dbReference type="NCBI Taxonomy" id="472166"/>
    <lineage>
        <taxon>Bacteria</taxon>
        <taxon>Pseudomonadati</taxon>
        <taxon>Pseudomonadota</taxon>
        <taxon>Alphaproteobacteria</taxon>
        <taxon>Caulobacterales</taxon>
        <taxon>Caulobacteraceae</taxon>
        <taxon>Brevundimonas</taxon>
    </lineage>
</organism>
<feature type="transmembrane region" description="Helical" evidence="1">
    <location>
        <begin position="12"/>
        <end position="31"/>
    </location>
</feature>
<dbReference type="AlphaFoldDB" id="A0A7W8HYM1"/>
<evidence type="ECO:0000256" key="1">
    <source>
        <dbReference type="SAM" id="Phobius"/>
    </source>
</evidence>
<keyword evidence="1" id="KW-0472">Membrane</keyword>
<evidence type="ECO:0000313" key="2">
    <source>
        <dbReference type="EMBL" id="MBB5292205.1"/>
    </source>
</evidence>
<gene>
    <name evidence="2" type="ORF">HNQ67_001725</name>
</gene>
<sequence>MEAERPSLSAAAATRISLTLAIATVLLAIGIDHASVWDWIGGACAFTAVTVIGKGYWRREVRHQVVAVGGAKVALMLFIGVPVFNFFLSALFLGAGTLIGLSWRAMT</sequence>
<keyword evidence="1" id="KW-1133">Transmembrane helix</keyword>
<name>A0A7W8HYM1_9CAUL</name>
<dbReference type="RefSeq" id="WP_183254404.1">
    <property type="nucleotide sequence ID" value="NZ_BAAAFF010000002.1"/>
</dbReference>
<dbReference type="Proteomes" id="UP000566663">
    <property type="component" value="Unassembled WGS sequence"/>
</dbReference>
<comment type="caution">
    <text evidence="2">The sequence shown here is derived from an EMBL/GenBank/DDBJ whole genome shotgun (WGS) entry which is preliminary data.</text>
</comment>
<accession>A0A7W8HYM1</accession>
<keyword evidence="3" id="KW-1185">Reference proteome</keyword>
<keyword evidence="1" id="KW-0812">Transmembrane</keyword>
<dbReference type="EMBL" id="JACHFZ010000003">
    <property type="protein sequence ID" value="MBB5292205.1"/>
    <property type="molecule type" value="Genomic_DNA"/>
</dbReference>
<feature type="transmembrane region" description="Helical" evidence="1">
    <location>
        <begin position="77"/>
        <end position="103"/>
    </location>
</feature>